<evidence type="ECO:0000256" key="3">
    <source>
        <dbReference type="ARBA" id="ARBA00023277"/>
    </source>
</evidence>
<dbReference type="InterPro" id="IPR001764">
    <property type="entry name" value="Glyco_hydro_3_N"/>
</dbReference>
<name>A0A087BEN9_9BIFI</name>
<sequence length="760" mass="83080">MTDNLTIGVTEANELSVKEQASLTSGQDAWHLQGIPSKGIPGYMITDGPHGLRKTTAGNGDEMNLDRSVPATCFPPAAGLSSSWNPQLVREVGEAMGEECVQEKVAVILGPGVNIKRNPLGGRNFEYWSEDPYLAGHEAAGIVDGVQSKGVGASLKHFAVNNQETDRFRVSALVSERALREIYLPAFEYIVKHSRPWTVMCSYNKINGVYSSENHWLLTDVLRKEWGFDGIVMSDWGADHNRVAALNAGLNLEMPPSGTDEQVVQGVENGTLKREQLETMAQAMIDLAHKAEDAMNQDGYRYNVDDHNNTARRAARESMVLLKNEEHVLPVKEQDHIAVIGEFARTPRYQGSGSSRINPTRLTSFLDAAQERGVSLTFAPGYTLDQSPADTQLEQEAVDAAAQADTVLMFMGLPDYDESEGFDRTTLAMPAKQLELLGKVTAANKRVVVILSNGSAVTMTPWNESVPAILETWLLGQAGGVALADIVFGDVSPSGRLAQTIPVELTDDPSTINWPGEEHHVNYGEGVFVGYRYYDTFHKPVAYPFGFGLGYADFAIDEVQVRATGVHAAQVRAKVTNLSQDTAASHVVQVYVRPVEPKVPGEASEHVARPVHELKGFAKVYLEPGQSDTVTIDLDERAFAYWSEEFHDWRIEGGEYGIEVGSSSRDIAATVPVTIAGDGKRKPLTVWNTLDEWRKDPVGKAVAGELMAKLREQGADFTGGDTSTEIFMNTLPINSLTALMGPQGNQVEDFLLGEYARRTQ</sequence>
<reference evidence="6 7" key="1">
    <citation type="submission" date="2014-03" db="EMBL/GenBank/DDBJ databases">
        <title>Genomics of Bifidobacteria.</title>
        <authorList>
            <person name="Ventura M."/>
            <person name="Milani C."/>
            <person name="Lugli G.A."/>
        </authorList>
    </citation>
    <scope>NUCLEOTIDE SEQUENCE [LARGE SCALE GENOMIC DNA]</scope>
    <source>
        <strain evidence="6 7">LMG 11591</strain>
    </source>
</reference>
<dbReference type="Gene3D" id="2.60.40.10">
    <property type="entry name" value="Immunoglobulins"/>
    <property type="match status" value="1"/>
</dbReference>
<dbReference type="PROSITE" id="PS00775">
    <property type="entry name" value="GLYCOSYL_HYDROL_F3"/>
    <property type="match status" value="1"/>
</dbReference>
<dbReference type="PANTHER" id="PTHR42715:SF10">
    <property type="entry name" value="BETA-GLUCOSIDASE"/>
    <property type="match status" value="1"/>
</dbReference>
<evidence type="ECO:0000256" key="2">
    <source>
        <dbReference type="ARBA" id="ARBA00022801"/>
    </source>
</evidence>
<dbReference type="InterPro" id="IPR026891">
    <property type="entry name" value="Fn3-like"/>
</dbReference>
<dbReference type="PRINTS" id="PR00133">
    <property type="entry name" value="GLHYDRLASE3"/>
</dbReference>
<organism evidence="6 7">
    <name type="scientific">Bifidobacterium magnum</name>
    <dbReference type="NCBI Taxonomy" id="1692"/>
    <lineage>
        <taxon>Bacteria</taxon>
        <taxon>Bacillati</taxon>
        <taxon>Actinomycetota</taxon>
        <taxon>Actinomycetes</taxon>
        <taxon>Bifidobacteriales</taxon>
        <taxon>Bifidobacteriaceae</taxon>
        <taxon>Bifidobacterium</taxon>
    </lineage>
</organism>
<dbReference type="InterPro" id="IPR036881">
    <property type="entry name" value="Glyco_hydro_3_C_sf"/>
</dbReference>
<dbReference type="Proteomes" id="UP000029052">
    <property type="component" value="Unassembled WGS sequence"/>
</dbReference>
<dbReference type="InterPro" id="IPR019800">
    <property type="entry name" value="Glyco_hydro_3_AS"/>
</dbReference>
<dbReference type="Pfam" id="PF14310">
    <property type="entry name" value="Fn3-like"/>
    <property type="match status" value="1"/>
</dbReference>
<dbReference type="EMBL" id="JGZB01000001">
    <property type="protein sequence ID" value="KFI69489.1"/>
    <property type="molecule type" value="Genomic_DNA"/>
</dbReference>
<dbReference type="Gene3D" id="3.40.50.1700">
    <property type="entry name" value="Glycoside hydrolase family 3 C-terminal domain"/>
    <property type="match status" value="1"/>
</dbReference>
<dbReference type="PANTHER" id="PTHR42715">
    <property type="entry name" value="BETA-GLUCOSIDASE"/>
    <property type="match status" value="1"/>
</dbReference>
<dbReference type="eggNOG" id="COG1472">
    <property type="taxonomic scope" value="Bacteria"/>
</dbReference>
<evidence type="ECO:0000313" key="7">
    <source>
        <dbReference type="Proteomes" id="UP000029052"/>
    </source>
</evidence>
<evidence type="ECO:0000256" key="4">
    <source>
        <dbReference type="RuleBase" id="RU361161"/>
    </source>
</evidence>
<dbReference type="InterPro" id="IPR050288">
    <property type="entry name" value="Cellulose_deg_GH3"/>
</dbReference>
<dbReference type="EC" id="3.2.1.21" evidence="6"/>
<gene>
    <name evidence="6" type="ORF">BMAGN_1198</name>
</gene>
<dbReference type="GO" id="GO:0005975">
    <property type="term" value="P:carbohydrate metabolic process"/>
    <property type="evidence" value="ECO:0007669"/>
    <property type="project" value="InterPro"/>
</dbReference>
<evidence type="ECO:0000313" key="6">
    <source>
        <dbReference type="EMBL" id="KFI69489.1"/>
    </source>
</evidence>
<dbReference type="SUPFAM" id="SSF52279">
    <property type="entry name" value="Beta-D-glucan exohydrolase, C-terminal domain"/>
    <property type="match status" value="1"/>
</dbReference>
<keyword evidence="7" id="KW-1185">Reference proteome</keyword>
<comment type="similarity">
    <text evidence="1 4">Belongs to the glycosyl hydrolase 3 family.</text>
</comment>
<dbReference type="RefSeq" id="WP_022859895.1">
    <property type="nucleotide sequence ID" value="NZ_JGZB01000001.1"/>
</dbReference>
<comment type="caution">
    <text evidence="6">The sequence shown here is derived from an EMBL/GenBank/DDBJ whole genome shotgun (WGS) entry which is preliminary data.</text>
</comment>
<dbReference type="InterPro" id="IPR036962">
    <property type="entry name" value="Glyco_hydro_3_N_sf"/>
</dbReference>
<dbReference type="AlphaFoldDB" id="A0A087BEN9"/>
<keyword evidence="3" id="KW-0119">Carbohydrate metabolism</keyword>
<dbReference type="GO" id="GO:0008422">
    <property type="term" value="F:beta-glucosidase activity"/>
    <property type="evidence" value="ECO:0007669"/>
    <property type="project" value="UniProtKB-EC"/>
</dbReference>
<keyword evidence="2 4" id="KW-0378">Hydrolase</keyword>
<dbReference type="STRING" id="1692.BMAGN_1198"/>
<keyword evidence="4 6" id="KW-0326">Glycosidase</keyword>
<dbReference type="Pfam" id="PF01915">
    <property type="entry name" value="Glyco_hydro_3_C"/>
    <property type="match status" value="1"/>
</dbReference>
<dbReference type="SMART" id="SM01217">
    <property type="entry name" value="Fn3_like"/>
    <property type="match status" value="1"/>
</dbReference>
<dbReference type="InterPro" id="IPR017853">
    <property type="entry name" value="GH"/>
</dbReference>
<dbReference type="SUPFAM" id="SSF51445">
    <property type="entry name" value="(Trans)glycosidases"/>
    <property type="match status" value="1"/>
</dbReference>
<dbReference type="InterPro" id="IPR013783">
    <property type="entry name" value="Ig-like_fold"/>
</dbReference>
<evidence type="ECO:0000259" key="5">
    <source>
        <dbReference type="SMART" id="SM01217"/>
    </source>
</evidence>
<feature type="domain" description="Fibronectin type III-like" evidence="5">
    <location>
        <begin position="586"/>
        <end position="664"/>
    </location>
</feature>
<dbReference type="InterPro" id="IPR002772">
    <property type="entry name" value="Glyco_hydro_3_C"/>
</dbReference>
<evidence type="ECO:0000256" key="1">
    <source>
        <dbReference type="ARBA" id="ARBA00005336"/>
    </source>
</evidence>
<dbReference type="Gene3D" id="3.20.20.300">
    <property type="entry name" value="Glycoside hydrolase, family 3, N-terminal domain"/>
    <property type="match status" value="1"/>
</dbReference>
<accession>A0A087BEN9</accession>
<protein>
    <submittedName>
        <fullName evidence="6">Beta-glucosidase</fullName>
        <ecNumber evidence="6">3.2.1.21</ecNumber>
    </submittedName>
</protein>
<dbReference type="Pfam" id="PF00933">
    <property type="entry name" value="Glyco_hydro_3"/>
    <property type="match status" value="1"/>
</dbReference>
<proteinExistence type="inferred from homology"/>